<gene>
    <name evidence="1" type="ORF">LCI18_003055</name>
</gene>
<name>A0ACD3YT73_FUSSC</name>
<organism evidence="1 2">
    <name type="scientific">Fusarium solani subsp. cucurbitae</name>
    <name type="common">Neocosmosporum cucurbitae</name>
    <dbReference type="NCBI Taxonomy" id="2747967"/>
    <lineage>
        <taxon>Eukaryota</taxon>
        <taxon>Fungi</taxon>
        <taxon>Dikarya</taxon>
        <taxon>Ascomycota</taxon>
        <taxon>Pezizomycotina</taxon>
        <taxon>Sordariomycetes</taxon>
        <taxon>Hypocreomycetidae</taxon>
        <taxon>Hypocreales</taxon>
        <taxon>Nectriaceae</taxon>
        <taxon>Fusarium</taxon>
        <taxon>Fusarium solani species complex</taxon>
    </lineage>
</organism>
<keyword evidence="2" id="KW-1185">Reference proteome</keyword>
<reference evidence="1" key="1">
    <citation type="submission" date="2021-11" db="EMBL/GenBank/DDBJ databases">
        <title>Fusarium solani-melongenae Genome sequencing and assembly.</title>
        <authorList>
            <person name="Xie S."/>
            <person name="Huang L."/>
            <person name="Zhang X."/>
        </authorList>
    </citation>
    <scope>NUCLEOTIDE SEQUENCE</scope>
    <source>
        <strain evidence="1">CRI 24-3</strain>
    </source>
</reference>
<evidence type="ECO:0000313" key="2">
    <source>
        <dbReference type="Proteomes" id="UP000830768"/>
    </source>
</evidence>
<evidence type="ECO:0000313" key="1">
    <source>
        <dbReference type="EMBL" id="UPK92120.1"/>
    </source>
</evidence>
<sequence length="593" mass="65583">MNANIYTLEILCEDYQSRLLGCTWSGPTDLTVWEWAFEDPRYSLLFKFPPAEIAGFTNAASGERLDFSQVKEHSTHLCTALVKNYGLQETDTVSLFSRNTIWYPVAMFATLRAGGRVNGASPAYSVEEMTRALITAQSKFIMTVPDSINAALEAAKSVGIPPGRVFLLEGEVEGQTTMEQLLQIGKGYGTHGQSPVFRVPKGRTNDICGFLNFSSGTTGLPKAVMLSHRNVIAQCMQLKAVAGPERKRYLAGLPLFHSKCSHTDQSRVRLTEPSVSGLLRFLNYPLTSNDECIMLPKFTIEDFLKAIIKYQITDLTLVPSIVIRLVRDPIVDNYDLTCVRRIACGAAPLGPEIIRELEQKMPWVGFRQSYGMTESCCCLTTHPPEYYSFKYGNNGGMILGSTIIKVIDVDTGKELGPNETGEILAKGPQVAMGYLGNPVQTAETFGADGFLRTGDIGSVDDEGFIHIVDRIKEMIKVKGQQVAPAELELVFLGHHCVDDCAVLGVPDEYSAERPKAYIMLKPNTEPSDAVGRELIEYIKGRLVRYKWVNEIEFVSAIPRNPSGKVLRRVLRDKAKSGERGFVVRDKKPTGAKL</sequence>
<dbReference type="EMBL" id="CP090032">
    <property type="protein sequence ID" value="UPK92120.1"/>
    <property type="molecule type" value="Genomic_DNA"/>
</dbReference>
<protein>
    <submittedName>
        <fullName evidence="1">Uncharacterized protein</fullName>
    </submittedName>
</protein>
<dbReference type="Proteomes" id="UP000830768">
    <property type="component" value="Chromosome 3"/>
</dbReference>
<proteinExistence type="predicted"/>
<accession>A0ACD3YT73</accession>